<feature type="domain" description="tRNA (guanine(10)-N(2))-methyltransferase TRMT11 N-terminal" evidence="3">
    <location>
        <begin position="11"/>
        <end position="183"/>
    </location>
</feature>
<evidence type="ECO:0000259" key="3">
    <source>
        <dbReference type="Pfam" id="PF25904"/>
    </source>
</evidence>
<keyword evidence="2" id="KW-0808">Transferase</keyword>
<dbReference type="GO" id="GO:0005737">
    <property type="term" value="C:cytoplasm"/>
    <property type="evidence" value="ECO:0007669"/>
    <property type="project" value="TreeGrafter"/>
</dbReference>
<name>A0A2R2MM88_LINAN</name>
<evidence type="ECO:0000256" key="1">
    <source>
        <dbReference type="ARBA" id="ARBA00022603"/>
    </source>
</evidence>
<keyword evidence="1" id="KW-0489">Methyltransferase</keyword>
<organism evidence="4 5">
    <name type="scientific">Lingula anatina</name>
    <name type="common">Brachiopod</name>
    <name type="synonym">Lingula unguis</name>
    <dbReference type="NCBI Taxonomy" id="7574"/>
    <lineage>
        <taxon>Eukaryota</taxon>
        <taxon>Metazoa</taxon>
        <taxon>Spiralia</taxon>
        <taxon>Lophotrochozoa</taxon>
        <taxon>Brachiopoda</taxon>
        <taxon>Linguliformea</taxon>
        <taxon>Lingulata</taxon>
        <taxon>Lingulida</taxon>
        <taxon>Linguloidea</taxon>
        <taxon>Lingulidae</taxon>
        <taxon>Lingula</taxon>
    </lineage>
</organism>
<evidence type="ECO:0000256" key="2">
    <source>
        <dbReference type="ARBA" id="ARBA00022679"/>
    </source>
</evidence>
<evidence type="ECO:0000313" key="4">
    <source>
        <dbReference type="Proteomes" id="UP000085678"/>
    </source>
</evidence>
<dbReference type="GO" id="GO:0008168">
    <property type="term" value="F:methyltransferase activity"/>
    <property type="evidence" value="ECO:0007669"/>
    <property type="project" value="UniProtKB-KW"/>
</dbReference>
<reference evidence="5" key="1">
    <citation type="submission" date="2025-08" db="UniProtKB">
        <authorList>
            <consortium name="RefSeq"/>
        </authorList>
    </citation>
    <scope>IDENTIFICATION</scope>
    <source>
        <tissue evidence="5">Gonads</tissue>
    </source>
</reference>
<dbReference type="KEGG" id="lak:106151381"/>
<dbReference type="GO" id="GO:0032259">
    <property type="term" value="P:methylation"/>
    <property type="evidence" value="ECO:0007669"/>
    <property type="project" value="UniProtKB-KW"/>
</dbReference>
<dbReference type="PANTHER" id="PTHR13370:SF3">
    <property type="entry name" value="TRNA (GUANINE(10)-N2)-METHYLTRANSFERASE HOMOLOG"/>
    <property type="match status" value="1"/>
</dbReference>
<dbReference type="Pfam" id="PF25904">
    <property type="entry name" value="Tmrp11_N"/>
    <property type="match status" value="1"/>
</dbReference>
<gene>
    <name evidence="5" type="primary">LOC106151381</name>
</gene>
<dbReference type="InterPro" id="IPR059073">
    <property type="entry name" value="TRMT11_N"/>
</dbReference>
<dbReference type="RefSeq" id="XP_023931319.1">
    <property type="nucleotide sequence ID" value="XM_024075551.1"/>
</dbReference>
<sequence length="230" mass="26315">MSAPCVNVGKRFIFHFVNDLVDFKLPELKAVADYFSIQLGFDPKSYDKQDPFIVVTLENEKQAKQITSRTVLVRSVYNYWAEGTSREELYQNIKQLKDTFKEAYCSPSRSFKINIESYNLKQDFQTIPKRLQELAEHANLDLQGPVNLSSPDVSFYFLEYYGSQGTKPVAKKLYFGTWVADGQKHLAQRYDLKKRHYIGNTSMDARLSLLVSNLALAGPGSWVLDPFVGT</sequence>
<evidence type="ECO:0000313" key="5">
    <source>
        <dbReference type="RefSeq" id="XP_023931319.1"/>
    </source>
</evidence>
<dbReference type="GeneID" id="106151381"/>
<dbReference type="AlphaFoldDB" id="A0A2R2MM88"/>
<feature type="non-terminal residue" evidence="5">
    <location>
        <position position="230"/>
    </location>
</feature>
<dbReference type="InParanoid" id="A0A2R2MM88"/>
<dbReference type="STRING" id="7574.A0A2R2MM88"/>
<dbReference type="Proteomes" id="UP000085678">
    <property type="component" value="Unplaced"/>
</dbReference>
<protein>
    <submittedName>
        <fullName evidence="5">tRNA (Guanine(10)-N2)-methyltransferase homolog</fullName>
    </submittedName>
</protein>
<keyword evidence="4" id="KW-1185">Reference proteome</keyword>
<dbReference type="PANTHER" id="PTHR13370">
    <property type="entry name" value="RNA METHYLASE-RELATED"/>
    <property type="match status" value="1"/>
</dbReference>
<dbReference type="OrthoDB" id="296065at2759"/>
<proteinExistence type="predicted"/>
<accession>A0A2R2MM88</accession>